<gene>
    <name evidence="1" type="ORF">SDC9_163378</name>
</gene>
<organism evidence="1">
    <name type="scientific">bioreactor metagenome</name>
    <dbReference type="NCBI Taxonomy" id="1076179"/>
    <lineage>
        <taxon>unclassified sequences</taxon>
        <taxon>metagenomes</taxon>
        <taxon>ecological metagenomes</taxon>
    </lineage>
</organism>
<comment type="caution">
    <text evidence="1">The sequence shown here is derived from an EMBL/GenBank/DDBJ whole genome shotgun (WGS) entry which is preliminary data.</text>
</comment>
<proteinExistence type="predicted"/>
<name>A0A645FPY8_9ZZZZ</name>
<accession>A0A645FPY8</accession>
<protein>
    <submittedName>
        <fullName evidence="1">Uncharacterized protein</fullName>
    </submittedName>
</protein>
<evidence type="ECO:0000313" key="1">
    <source>
        <dbReference type="EMBL" id="MPN16040.1"/>
    </source>
</evidence>
<dbReference type="AlphaFoldDB" id="A0A645FPY8"/>
<reference evidence="1" key="1">
    <citation type="submission" date="2019-08" db="EMBL/GenBank/DDBJ databases">
        <authorList>
            <person name="Kucharzyk K."/>
            <person name="Murdoch R.W."/>
            <person name="Higgins S."/>
            <person name="Loffler F."/>
        </authorList>
    </citation>
    <scope>NUCLEOTIDE SEQUENCE</scope>
</reference>
<dbReference type="EMBL" id="VSSQ01062939">
    <property type="protein sequence ID" value="MPN16040.1"/>
    <property type="molecule type" value="Genomic_DNA"/>
</dbReference>
<sequence length="159" mass="17016">MTLPGSPQRSFPAIMAAPPQGSMRLAPQTHTSSGPISLAISASLPSAFSAAPLLSRMEWGPSGSAAPEETVPLGVTLPEILRGCPQSSSDRAETVVPPFRRIIPSDRAFRTSGRDAMALAMSRFPSDTVRVNWHFMTVSPWFCPWSGDGPWIRTVPPCA</sequence>